<dbReference type="UniPathway" id="UPA00219"/>
<keyword evidence="4" id="KW-0812">Transmembrane</keyword>
<name>A0A1Y2T291_SYMTR</name>
<comment type="subcellular location">
    <subcellularLocation>
        <location evidence="1">Cell membrane</location>
        <topology evidence="1">Single-pass type II membrane protein</topology>
    </subcellularLocation>
</comment>
<evidence type="ECO:0000259" key="7">
    <source>
        <dbReference type="Pfam" id="PF00912"/>
    </source>
</evidence>
<dbReference type="GO" id="GO:0009252">
    <property type="term" value="P:peptidoglycan biosynthetic process"/>
    <property type="evidence" value="ECO:0007669"/>
    <property type="project" value="UniProtKB-UniPathway"/>
</dbReference>
<feature type="domain" description="Glycosyl transferase family 51" evidence="7">
    <location>
        <begin position="77"/>
        <end position="175"/>
    </location>
</feature>
<dbReference type="Pfam" id="PF00912">
    <property type="entry name" value="Transgly"/>
    <property type="match status" value="1"/>
</dbReference>
<dbReference type="InterPro" id="IPR036950">
    <property type="entry name" value="PBP_transglycosylase"/>
</dbReference>
<dbReference type="InterPro" id="IPR023346">
    <property type="entry name" value="Lysozyme-like_dom_sf"/>
</dbReference>
<evidence type="ECO:0000256" key="6">
    <source>
        <dbReference type="SAM" id="MobiDB-lite"/>
    </source>
</evidence>
<evidence type="ECO:0000313" key="8">
    <source>
        <dbReference type="EMBL" id="OTA40590.1"/>
    </source>
</evidence>
<dbReference type="Proteomes" id="UP000194267">
    <property type="component" value="Unassembled WGS sequence"/>
</dbReference>
<proteinExistence type="predicted"/>
<dbReference type="SUPFAM" id="SSF53955">
    <property type="entry name" value="Lysozyme-like"/>
    <property type="match status" value="1"/>
</dbReference>
<sequence length="189" mass="21317">MPNTQRPNGSPPKRPPGKKRSRRRRWLLFAFLLFVSVMIGGAGLAGAYVYNAYQDLPTFHEFDPDLTSVIYDRYGNKVYELAMDEHRTLVDLEDIPVDVRNAVIAVEDRRFYQHFGIDPIRLAGAVWSDVKYILGVPGSQLEGGSTITMQLARNAFLTLDQTIKRKVQEMLIAVSWSGATPSPRSWSST</sequence>
<dbReference type="PANTHER" id="PTHR32282:SF33">
    <property type="entry name" value="PEPTIDOGLYCAN GLYCOSYLTRANSFERASE"/>
    <property type="match status" value="1"/>
</dbReference>
<evidence type="ECO:0000256" key="2">
    <source>
        <dbReference type="ARBA" id="ARBA00018638"/>
    </source>
</evidence>
<dbReference type="Gene3D" id="1.10.3810.10">
    <property type="entry name" value="Biosynthetic peptidoglycan transglycosylase-like"/>
    <property type="match status" value="1"/>
</dbReference>
<dbReference type="InterPro" id="IPR001264">
    <property type="entry name" value="Glyco_trans_51"/>
</dbReference>
<evidence type="ECO:0000256" key="3">
    <source>
        <dbReference type="ARBA" id="ARBA00022679"/>
    </source>
</evidence>
<evidence type="ECO:0000256" key="1">
    <source>
        <dbReference type="ARBA" id="ARBA00004401"/>
    </source>
</evidence>
<accession>A0A1Y2T291</accession>
<feature type="region of interest" description="Disordered" evidence="6">
    <location>
        <begin position="1"/>
        <end position="21"/>
    </location>
</feature>
<dbReference type="InterPro" id="IPR050396">
    <property type="entry name" value="Glycosyltr_51/Transpeptidase"/>
</dbReference>
<keyword evidence="3" id="KW-0808">Transferase</keyword>
<dbReference type="GO" id="GO:0005886">
    <property type="term" value="C:plasma membrane"/>
    <property type="evidence" value="ECO:0007669"/>
    <property type="project" value="UniProtKB-SubCell"/>
</dbReference>
<gene>
    <name evidence="8" type="ORF">A6D92_15535</name>
</gene>
<comment type="caution">
    <text evidence="8">The sequence shown here is derived from an EMBL/GenBank/DDBJ whole genome shotgun (WGS) entry which is preliminary data.</text>
</comment>
<dbReference type="PANTHER" id="PTHR32282">
    <property type="entry name" value="BINDING PROTEIN TRANSPEPTIDASE, PUTATIVE-RELATED"/>
    <property type="match status" value="1"/>
</dbReference>
<dbReference type="GO" id="GO:0030288">
    <property type="term" value="C:outer membrane-bounded periplasmic space"/>
    <property type="evidence" value="ECO:0007669"/>
    <property type="project" value="TreeGrafter"/>
</dbReference>
<evidence type="ECO:0000256" key="5">
    <source>
        <dbReference type="ARBA" id="ARBA00023251"/>
    </source>
</evidence>
<keyword evidence="5" id="KW-0046">Antibiotic resistance</keyword>
<dbReference type="AlphaFoldDB" id="A0A1Y2T291"/>
<dbReference type="EMBL" id="LWLV01001485">
    <property type="protein sequence ID" value="OTA40590.1"/>
    <property type="molecule type" value="Genomic_DNA"/>
</dbReference>
<keyword evidence="4" id="KW-0735">Signal-anchor</keyword>
<protein>
    <recommendedName>
        <fullName evidence="2">Penicillin-binding protein 1A</fullName>
    </recommendedName>
</protein>
<dbReference type="GO" id="GO:0046677">
    <property type="term" value="P:response to antibiotic"/>
    <property type="evidence" value="ECO:0007669"/>
    <property type="project" value="UniProtKB-KW"/>
</dbReference>
<organism evidence="8 9">
    <name type="scientific">Symbiobacterium thermophilum</name>
    <dbReference type="NCBI Taxonomy" id="2734"/>
    <lineage>
        <taxon>Bacteria</taxon>
        <taxon>Bacillati</taxon>
        <taxon>Bacillota</taxon>
        <taxon>Clostridia</taxon>
        <taxon>Eubacteriales</taxon>
        <taxon>Symbiobacteriaceae</taxon>
        <taxon>Symbiobacterium</taxon>
    </lineage>
</organism>
<dbReference type="GO" id="GO:0008955">
    <property type="term" value="F:peptidoglycan glycosyltransferase activity"/>
    <property type="evidence" value="ECO:0007669"/>
    <property type="project" value="TreeGrafter"/>
</dbReference>
<evidence type="ECO:0000313" key="9">
    <source>
        <dbReference type="Proteomes" id="UP000194267"/>
    </source>
</evidence>
<reference evidence="9" key="1">
    <citation type="submission" date="2016-04" db="EMBL/GenBank/DDBJ databases">
        <authorList>
            <person name="Antunes L.P."/>
            <person name="Martins L.F."/>
            <person name="Pereira R.V."/>
            <person name="Thomas A.M."/>
            <person name="Barbosa D."/>
            <person name="Nascimento L."/>
            <person name="Silva G.M."/>
            <person name="Condomitti G.W."/>
            <person name="Digiampietri L.A."/>
            <person name="Lombardi K.C."/>
            <person name="Ramos P.L."/>
            <person name="Quaggio R.B."/>
            <person name="Oliveira J.C."/>
            <person name="Pascon R.C."/>
            <person name="Cruz J.B."/>
            <person name="Silva A.M."/>
            <person name="Setubal J.C."/>
        </authorList>
    </citation>
    <scope>NUCLEOTIDE SEQUENCE [LARGE SCALE GENOMIC DNA]</scope>
</reference>
<evidence type="ECO:0000256" key="4">
    <source>
        <dbReference type="ARBA" id="ARBA00022968"/>
    </source>
</evidence>